<accession>A0ABD5EE99</accession>
<dbReference type="Proteomes" id="UP001183607">
    <property type="component" value="Unassembled WGS sequence"/>
</dbReference>
<dbReference type="InterPro" id="IPR013901">
    <property type="entry name" value="Anthrone_oxy"/>
</dbReference>
<feature type="transmembrane region" description="Helical" evidence="1">
    <location>
        <begin position="126"/>
        <end position="144"/>
    </location>
</feature>
<dbReference type="EMBL" id="JAVRER010000133">
    <property type="protein sequence ID" value="MDT0419784.1"/>
    <property type="molecule type" value="Genomic_DNA"/>
</dbReference>
<sequence length="145" mass="15178">MTTQVLAVVTIVAAGMLVGVEFSVAFFVNAILNALPGDMGLRGRMGGAKLLGRVMPFWYIGTTVLGAVWAGLGGGVLVLVGVLLLAASVVMSIVLLVPINSRVAKWDETGVPEDWRTQLGAWDRYHYARVAVLIASLAVLAASVA</sequence>
<keyword evidence="1" id="KW-0812">Transmembrane</keyword>
<evidence type="ECO:0000313" key="2">
    <source>
        <dbReference type="EMBL" id="MDT0419784.1"/>
    </source>
</evidence>
<organism evidence="2 3">
    <name type="scientific">Streptomyces evansiae</name>
    <dbReference type="NCBI Taxonomy" id="3075535"/>
    <lineage>
        <taxon>Bacteria</taxon>
        <taxon>Bacillati</taxon>
        <taxon>Actinomycetota</taxon>
        <taxon>Actinomycetes</taxon>
        <taxon>Kitasatosporales</taxon>
        <taxon>Streptomycetaceae</taxon>
        <taxon>Streptomyces</taxon>
    </lineage>
</organism>
<evidence type="ECO:0000256" key="1">
    <source>
        <dbReference type="SAM" id="Phobius"/>
    </source>
</evidence>
<feature type="transmembrane region" description="Helical" evidence="1">
    <location>
        <begin position="6"/>
        <end position="29"/>
    </location>
</feature>
<feature type="transmembrane region" description="Helical" evidence="1">
    <location>
        <begin position="50"/>
        <end position="70"/>
    </location>
</feature>
<gene>
    <name evidence="2" type="ORF">RM574_30380</name>
</gene>
<dbReference type="Pfam" id="PF08592">
    <property type="entry name" value="Anthrone_oxy"/>
    <property type="match status" value="1"/>
</dbReference>
<name>A0ABD5EE99_9ACTN</name>
<dbReference type="RefSeq" id="WP_093853415.1">
    <property type="nucleotide sequence ID" value="NZ_JAVRER010000133.1"/>
</dbReference>
<comment type="caution">
    <text evidence="2">The sequence shown here is derived from an EMBL/GenBank/DDBJ whole genome shotgun (WGS) entry which is preliminary data.</text>
</comment>
<keyword evidence="1" id="KW-0472">Membrane</keyword>
<reference evidence="3" key="1">
    <citation type="submission" date="2023-07" db="EMBL/GenBank/DDBJ databases">
        <title>30 novel species of actinomycetes from the DSMZ collection.</title>
        <authorList>
            <person name="Nouioui I."/>
        </authorList>
    </citation>
    <scope>NUCLEOTIDE SEQUENCE [LARGE SCALE GENOMIC DNA]</scope>
    <source>
        <strain evidence="3">DSM 41982</strain>
    </source>
</reference>
<keyword evidence="1" id="KW-1133">Transmembrane helix</keyword>
<feature type="transmembrane region" description="Helical" evidence="1">
    <location>
        <begin position="76"/>
        <end position="97"/>
    </location>
</feature>
<evidence type="ECO:0000313" key="3">
    <source>
        <dbReference type="Proteomes" id="UP001183607"/>
    </source>
</evidence>
<dbReference type="AlphaFoldDB" id="A0ABD5EE99"/>
<proteinExistence type="predicted"/>
<protein>
    <submittedName>
        <fullName evidence="2">Anthrone oxygenase family protein</fullName>
    </submittedName>
</protein>